<keyword evidence="2" id="KW-1185">Reference proteome</keyword>
<gene>
    <name evidence="1" type="ORF">AX774_g1658</name>
</gene>
<protein>
    <submittedName>
        <fullName evidence="1">Uncharacterized protein</fullName>
    </submittedName>
</protein>
<proteinExistence type="predicted"/>
<organism evidence="1 2">
    <name type="scientific">Zancudomyces culisetae</name>
    <name type="common">Gut fungus</name>
    <name type="synonym">Smittium culisetae</name>
    <dbReference type="NCBI Taxonomy" id="1213189"/>
    <lineage>
        <taxon>Eukaryota</taxon>
        <taxon>Fungi</taxon>
        <taxon>Fungi incertae sedis</taxon>
        <taxon>Zoopagomycota</taxon>
        <taxon>Kickxellomycotina</taxon>
        <taxon>Harpellomycetes</taxon>
        <taxon>Harpellales</taxon>
        <taxon>Legeriomycetaceae</taxon>
        <taxon>Zancudomyces</taxon>
    </lineage>
</organism>
<reference evidence="2" key="1">
    <citation type="submission" date="2017-01" db="EMBL/GenBank/DDBJ databases">
        <authorList>
            <person name="Wang Y."/>
            <person name="White M."/>
            <person name="Kvist S."/>
            <person name="Moncalvo J.-M."/>
        </authorList>
    </citation>
    <scope>NUCLEOTIDE SEQUENCE [LARGE SCALE GENOMIC DNA]</scope>
    <source>
        <strain evidence="2">COL-18-3</strain>
    </source>
</reference>
<name>A0A1R1PV17_ZANCU</name>
<dbReference type="AlphaFoldDB" id="A0A1R1PV17"/>
<sequence>MPVFIELVVQQSRQDKRDRSRPGRTNECQNKAQVLHHYRYKVVSDRGAGIWCVVFAKPSVKCCTIFKRLWGGYECRLVCQL</sequence>
<evidence type="ECO:0000313" key="2">
    <source>
        <dbReference type="Proteomes" id="UP000188320"/>
    </source>
</evidence>
<accession>A0A1R1PV17</accession>
<comment type="caution">
    <text evidence="1">The sequence shown here is derived from an EMBL/GenBank/DDBJ whole genome shotgun (WGS) entry which is preliminary data.</text>
</comment>
<dbReference type="Proteomes" id="UP000188320">
    <property type="component" value="Unassembled WGS sequence"/>
</dbReference>
<dbReference type="EMBL" id="LSSK01000145">
    <property type="protein sequence ID" value="OMH84810.1"/>
    <property type="molecule type" value="Genomic_DNA"/>
</dbReference>
<evidence type="ECO:0000313" key="1">
    <source>
        <dbReference type="EMBL" id="OMH84810.1"/>
    </source>
</evidence>